<feature type="region of interest" description="Disordered" evidence="1">
    <location>
        <begin position="263"/>
        <end position="315"/>
    </location>
</feature>
<feature type="compositionally biased region" description="Basic and acidic residues" evidence="1">
    <location>
        <begin position="297"/>
        <end position="306"/>
    </location>
</feature>
<dbReference type="Proteomes" id="UP001443914">
    <property type="component" value="Unassembled WGS sequence"/>
</dbReference>
<feature type="compositionally biased region" description="Basic and acidic residues" evidence="1">
    <location>
        <begin position="359"/>
        <end position="371"/>
    </location>
</feature>
<gene>
    <name evidence="3" type="ORF">RND81_03G086700</name>
</gene>
<dbReference type="Pfam" id="PF26133">
    <property type="entry name" value="DUF8039"/>
    <property type="match status" value="1"/>
</dbReference>
<organism evidence="3 4">
    <name type="scientific">Saponaria officinalis</name>
    <name type="common">Common soapwort</name>
    <name type="synonym">Lychnis saponaria</name>
    <dbReference type="NCBI Taxonomy" id="3572"/>
    <lineage>
        <taxon>Eukaryota</taxon>
        <taxon>Viridiplantae</taxon>
        <taxon>Streptophyta</taxon>
        <taxon>Embryophyta</taxon>
        <taxon>Tracheophyta</taxon>
        <taxon>Spermatophyta</taxon>
        <taxon>Magnoliopsida</taxon>
        <taxon>eudicotyledons</taxon>
        <taxon>Gunneridae</taxon>
        <taxon>Pentapetalae</taxon>
        <taxon>Caryophyllales</taxon>
        <taxon>Caryophyllaceae</taxon>
        <taxon>Caryophylleae</taxon>
        <taxon>Saponaria</taxon>
    </lineage>
</organism>
<reference evidence="3" key="1">
    <citation type="submission" date="2024-03" db="EMBL/GenBank/DDBJ databases">
        <title>WGS assembly of Saponaria officinalis var. Norfolk2.</title>
        <authorList>
            <person name="Jenkins J."/>
            <person name="Shu S."/>
            <person name="Grimwood J."/>
            <person name="Barry K."/>
            <person name="Goodstein D."/>
            <person name="Schmutz J."/>
            <person name="Leebens-Mack J."/>
            <person name="Osbourn A."/>
        </authorList>
    </citation>
    <scope>NUCLEOTIDE SEQUENCE [LARGE SCALE GENOMIC DNA]</scope>
    <source>
        <strain evidence="3">JIC</strain>
    </source>
</reference>
<dbReference type="InterPro" id="IPR058352">
    <property type="entry name" value="DUF8039"/>
</dbReference>
<evidence type="ECO:0000313" key="3">
    <source>
        <dbReference type="EMBL" id="KAK9741168.1"/>
    </source>
</evidence>
<dbReference type="SUPFAM" id="SSF54001">
    <property type="entry name" value="Cysteine proteinases"/>
    <property type="match status" value="1"/>
</dbReference>
<feature type="compositionally biased region" description="Polar residues" evidence="1">
    <location>
        <begin position="280"/>
        <end position="293"/>
    </location>
</feature>
<dbReference type="AlphaFoldDB" id="A0AAW1LZG9"/>
<proteinExistence type="predicted"/>
<evidence type="ECO:0000259" key="2">
    <source>
        <dbReference type="Pfam" id="PF26133"/>
    </source>
</evidence>
<evidence type="ECO:0000313" key="4">
    <source>
        <dbReference type="Proteomes" id="UP001443914"/>
    </source>
</evidence>
<dbReference type="PANTHER" id="PTHR33018:SF34">
    <property type="entry name" value="OS02G0472350 PROTEIN"/>
    <property type="match status" value="1"/>
</dbReference>
<protein>
    <recommendedName>
        <fullName evidence="2">DUF8039 domain-containing protein</fullName>
    </recommendedName>
</protein>
<accession>A0AAW1LZG9</accession>
<evidence type="ECO:0000256" key="1">
    <source>
        <dbReference type="SAM" id="MobiDB-lite"/>
    </source>
</evidence>
<feature type="compositionally biased region" description="Basic and acidic residues" evidence="1">
    <location>
        <begin position="270"/>
        <end position="279"/>
    </location>
</feature>
<name>A0AAW1LZG9_SAPOF</name>
<feature type="region of interest" description="Disordered" evidence="1">
    <location>
        <begin position="332"/>
        <end position="373"/>
    </location>
</feature>
<dbReference type="PANTHER" id="PTHR33018">
    <property type="entry name" value="OS10G0338966 PROTEIN-RELATED"/>
    <property type="match status" value="1"/>
</dbReference>
<sequence length="556" mass="63674">MGRAGYVGKMEQWYKDELADETLINADGDITEIEDDVSIGRRWQKGEFVPTRLEDALVKATGKYDHPGRTRGVGSHVGLQQYFGKPTSRAPRGNLYTLDELNSFKEEVKRETTDEMKVIMNQQLFEILKACGVQLPREFEVNMKDSPLLSRRRDQSSCHSAELNDPFKEIRVPTECQLAVLEFENLITVAEGMVWPWVEGKKVHNTPLNPQNVQVSIDKIIESTAPLPVPWDGFQRVGEVFRSFAQWPKQLVLVGLDEAKSNNNVRKNAKSKETKESGNKRQQIVNDVPQNTAKALGTDKEQRVNDDSPQIVFKGNSNDMLRKNADIKAQRVDVPQNIGKATSIEKVKSKQTKSSTSEVKSKNPDDQEHEGPLNNEELSSLVENCQNMEKMLCSFSSIPIDLFSIQIDKSVYNYSEPTTVYLSSGDIRQMFRFKWLNISVLQLWGSYLYQCATTNEDHDVGFLCPERLSSYMYNSSYEKHTFISDSLSTHEYKKYVMGAFFETRHPIKGNNVEFKVIKCPQQPHCYECCYYVMKWMYDITVDYSKKKDNLEKCLTG</sequence>
<comment type="caution">
    <text evidence="3">The sequence shown here is derived from an EMBL/GenBank/DDBJ whole genome shotgun (WGS) entry which is preliminary data.</text>
</comment>
<dbReference type="EMBL" id="JBDFQZ010000003">
    <property type="protein sequence ID" value="KAK9741168.1"/>
    <property type="molecule type" value="Genomic_DNA"/>
</dbReference>
<dbReference type="InterPro" id="IPR038765">
    <property type="entry name" value="Papain-like_cys_pep_sf"/>
</dbReference>
<keyword evidence="4" id="KW-1185">Reference proteome</keyword>
<feature type="domain" description="DUF8039" evidence="2">
    <location>
        <begin position="166"/>
        <end position="253"/>
    </location>
</feature>